<protein>
    <submittedName>
        <fullName evidence="1">Uncharacterized protein</fullName>
    </submittedName>
</protein>
<dbReference type="KEGG" id="bti:BTG_23820"/>
<proteinExistence type="predicted"/>
<reference evidence="1 2" key="1">
    <citation type="submission" date="2012-08" db="EMBL/GenBank/DDBJ databases">
        <authorList>
            <person name="Doggett N."/>
            <person name="Teshima H."/>
            <person name="Bruce D."/>
            <person name="Detter J.C."/>
            <person name="Johnson S.L."/>
            <person name="Han C."/>
        </authorList>
    </citation>
    <scope>NUCLEOTIDE SEQUENCE [LARGE SCALE GENOMIC DNA]</scope>
    <source>
        <strain evidence="1 2">HD-771</strain>
    </source>
</reference>
<accession>A0A9W3JMD5</accession>
<gene>
    <name evidence="1" type="ORF">BTG_23820</name>
</gene>
<name>A0A9W3JMD5_BACTU</name>
<dbReference type="EMBL" id="CP003752">
    <property type="protein sequence ID" value="AFQ18176.1"/>
    <property type="molecule type" value="Genomic_DNA"/>
</dbReference>
<evidence type="ECO:0000313" key="2">
    <source>
        <dbReference type="Proteomes" id="UP000005259"/>
    </source>
</evidence>
<sequence length="112" mass="13191">MFSYKKRIESLDELHKVMEALDTLGKEYIVQKKTEYKTVPINKHKYPVNVWFLEEVNTSKVISDGNEIVKLICNDCGTSFREERKRLEGRSCIYCFNHNTTIVPLDKECELK</sequence>
<evidence type="ECO:0000313" key="1">
    <source>
        <dbReference type="EMBL" id="AFQ18176.1"/>
    </source>
</evidence>
<dbReference type="RefSeq" id="WP_000493326.1">
    <property type="nucleotide sequence ID" value="NC_018500.1"/>
</dbReference>
<organism evidence="1 2">
    <name type="scientific">Bacillus thuringiensis HD-771</name>
    <dbReference type="NCBI Taxonomy" id="1218175"/>
    <lineage>
        <taxon>Bacteria</taxon>
        <taxon>Bacillati</taxon>
        <taxon>Bacillota</taxon>
        <taxon>Bacilli</taxon>
        <taxon>Bacillales</taxon>
        <taxon>Bacillaceae</taxon>
        <taxon>Bacillus</taxon>
        <taxon>Bacillus cereus group</taxon>
    </lineage>
</organism>
<dbReference type="AlphaFoldDB" id="A0A9W3JMD5"/>
<dbReference type="Proteomes" id="UP000005259">
    <property type="component" value="Chromosome"/>
</dbReference>